<evidence type="ECO:0000256" key="2">
    <source>
        <dbReference type="ARBA" id="ARBA00009347"/>
    </source>
</evidence>
<comment type="function">
    <text evidence="7">Involved in the assimilation of dimethylsulphoniopropionate (DMSP), an important compound in the fixation of carbon in marine phytoplankton, by mediating the conversion of 3-(methylthio)propanoyl-CoA (MMPA-CoA) to 3-(methylthio)acryloyl-CoA (MTA-CoA).</text>
</comment>
<keyword evidence="4 10" id="KW-0274">FAD</keyword>
<dbReference type="EC" id="1.3.99.41" evidence="8"/>
<feature type="domain" description="Acyl-CoA dehydrogenase/oxidase C-terminal" evidence="11">
    <location>
        <begin position="278"/>
        <end position="444"/>
    </location>
</feature>
<organism evidence="15 16">
    <name type="scientific">Ochrobactrum teleogrylli</name>
    <dbReference type="NCBI Taxonomy" id="2479765"/>
    <lineage>
        <taxon>Bacteria</taxon>
        <taxon>Pseudomonadati</taxon>
        <taxon>Pseudomonadota</taxon>
        <taxon>Alphaproteobacteria</taxon>
        <taxon>Hyphomicrobiales</taxon>
        <taxon>Brucellaceae</taxon>
        <taxon>Brucella/Ochrobactrum group</taxon>
        <taxon>Ochrobactrum</taxon>
    </lineage>
</organism>
<dbReference type="RefSeq" id="WP_339441905.1">
    <property type="nucleotide sequence ID" value="NZ_JBBHKQ010000002.1"/>
</dbReference>
<dbReference type="Gene3D" id="2.40.110.10">
    <property type="entry name" value="Butyryl-CoA Dehydrogenase, subunit A, domain 2"/>
    <property type="match status" value="1"/>
</dbReference>
<keyword evidence="3 10" id="KW-0285">Flavoprotein</keyword>
<name>A0ABD5K3A3_9HYPH</name>
<comment type="cofactor">
    <cofactor evidence="1 10">
        <name>FAD</name>
        <dbReference type="ChEBI" id="CHEBI:57692"/>
    </cofactor>
</comment>
<gene>
    <name evidence="15" type="ORF">WIX40_20910</name>
</gene>
<evidence type="ECO:0000256" key="1">
    <source>
        <dbReference type="ARBA" id="ARBA00001974"/>
    </source>
</evidence>
<proteinExistence type="inferred from homology"/>
<dbReference type="SUPFAM" id="SSF47203">
    <property type="entry name" value="Acyl-CoA dehydrogenase C-terminal domain-like"/>
    <property type="match status" value="1"/>
</dbReference>
<keyword evidence="5 10" id="KW-0560">Oxidoreductase</keyword>
<evidence type="ECO:0000259" key="11">
    <source>
        <dbReference type="Pfam" id="PF00441"/>
    </source>
</evidence>
<evidence type="ECO:0000256" key="4">
    <source>
        <dbReference type="ARBA" id="ARBA00022827"/>
    </source>
</evidence>
<dbReference type="AlphaFoldDB" id="A0ABD5K3A3"/>
<dbReference type="FunFam" id="2.40.110.10:FF:000031">
    <property type="entry name" value="Acyl-CoA dehydrogenase, putative"/>
    <property type="match status" value="1"/>
</dbReference>
<comment type="similarity">
    <text evidence="2 10">Belongs to the acyl-CoA dehydrogenase family.</text>
</comment>
<evidence type="ECO:0000259" key="14">
    <source>
        <dbReference type="Pfam" id="PF12806"/>
    </source>
</evidence>
<dbReference type="InterPro" id="IPR009100">
    <property type="entry name" value="AcylCoA_DH/oxidase_NM_dom_sf"/>
</dbReference>
<evidence type="ECO:0000256" key="6">
    <source>
        <dbReference type="ARBA" id="ARBA00051388"/>
    </source>
</evidence>
<evidence type="ECO:0000259" key="12">
    <source>
        <dbReference type="Pfam" id="PF02770"/>
    </source>
</evidence>
<comment type="catalytic activity">
    <reaction evidence="6">
        <text>3-(methylsulfanyl)propanoyl-CoA + oxidized [electron-transfer flavoprotein] + H(+) = 3-(methylsulfanyl)acryloyl-CoA + reduced [electron-transfer flavoprotein]</text>
        <dbReference type="Rhea" id="RHEA:52612"/>
        <dbReference type="Rhea" id="RHEA-COMP:10685"/>
        <dbReference type="Rhea" id="RHEA-COMP:10686"/>
        <dbReference type="ChEBI" id="CHEBI:15378"/>
        <dbReference type="ChEBI" id="CHEBI:57692"/>
        <dbReference type="ChEBI" id="CHEBI:58307"/>
        <dbReference type="ChEBI" id="CHEBI:82815"/>
        <dbReference type="ChEBI" id="CHEBI:84994"/>
        <dbReference type="EC" id="1.3.99.41"/>
    </reaction>
    <physiologicalReaction direction="left-to-right" evidence="6">
        <dbReference type="Rhea" id="RHEA:52613"/>
    </physiologicalReaction>
</comment>
<dbReference type="Pfam" id="PF02771">
    <property type="entry name" value="Acyl-CoA_dh_N"/>
    <property type="match status" value="1"/>
</dbReference>
<dbReference type="InterPro" id="IPR036250">
    <property type="entry name" value="AcylCo_DH-like_C"/>
</dbReference>
<evidence type="ECO:0000313" key="15">
    <source>
        <dbReference type="EMBL" id="MEJ5902551.1"/>
    </source>
</evidence>
<reference evidence="15 16" key="1">
    <citation type="submission" date="2024-03" db="EMBL/GenBank/DDBJ databases">
        <title>Reference genomes for the five species model microbial community.</title>
        <authorList>
            <person name="Padfield D."/>
        </authorList>
    </citation>
    <scope>NUCLEOTIDE SEQUENCE [LARGE SCALE GENOMIC DNA]</scope>
    <source>
        <strain evidence="15 16">AB1</strain>
    </source>
</reference>
<evidence type="ECO:0000256" key="5">
    <source>
        <dbReference type="ARBA" id="ARBA00023002"/>
    </source>
</evidence>
<dbReference type="Pfam" id="PF12806">
    <property type="entry name" value="Acyl-CoA_dh_C"/>
    <property type="match status" value="1"/>
</dbReference>
<feature type="domain" description="Acyl-CoA dehydrogenase/oxidase N-terminal" evidence="13">
    <location>
        <begin position="39"/>
        <end position="155"/>
    </location>
</feature>
<dbReference type="InterPro" id="IPR013786">
    <property type="entry name" value="AcylCoA_DH/ox_N"/>
</dbReference>
<dbReference type="Pfam" id="PF02770">
    <property type="entry name" value="Acyl-CoA_dh_M"/>
    <property type="match status" value="1"/>
</dbReference>
<feature type="domain" description="Acetyl-CoA dehydrogenase-like C-terminal" evidence="14">
    <location>
        <begin position="458"/>
        <end position="577"/>
    </location>
</feature>
<dbReference type="InterPro" id="IPR006091">
    <property type="entry name" value="Acyl-CoA_Oxase/DH_mid-dom"/>
</dbReference>
<protein>
    <recommendedName>
        <fullName evidence="9">3-methylmercaptopropionyl-CoA dehydrogenase</fullName>
        <ecNumber evidence="8">1.3.99.41</ecNumber>
    </recommendedName>
</protein>
<evidence type="ECO:0000256" key="3">
    <source>
        <dbReference type="ARBA" id="ARBA00022630"/>
    </source>
</evidence>
<dbReference type="Gene3D" id="1.10.540.10">
    <property type="entry name" value="Acyl-CoA dehydrogenase/oxidase, N-terminal domain"/>
    <property type="match status" value="1"/>
</dbReference>
<dbReference type="GO" id="GO:0016491">
    <property type="term" value="F:oxidoreductase activity"/>
    <property type="evidence" value="ECO:0007669"/>
    <property type="project" value="UniProtKB-KW"/>
</dbReference>
<dbReference type="PANTHER" id="PTHR42803:SF1">
    <property type="entry name" value="BROAD-SPECIFICITY LINEAR ACYL-COA DEHYDROGENASE FADE5"/>
    <property type="match status" value="1"/>
</dbReference>
<accession>A0ABD5K3A3</accession>
<dbReference type="InterPro" id="IPR009075">
    <property type="entry name" value="AcylCo_DH/oxidase_C"/>
</dbReference>
<dbReference type="PANTHER" id="PTHR42803">
    <property type="entry name" value="ACYL-COA DEHYDROGENASE"/>
    <property type="match status" value="1"/>
</dbReference>
<dbReference type="SUPFAM" id="SSF56645">
    <property type="entry name" value="Acyl-CoA dehydrogenase NM domain-like"/>
    <property type="match status" value="1"/>
</dbReference>
<sequence>MTYLAPVNDILFTLNAIGGLNDTIDSGLYGETDIELVTAVVKEAGRFASERIAPINREGDLIGARLEGARVIMPPAFKEVYQSWAKAGWNALPCAPKWGGQGLPSLVQAACTEIWNSASMAFALGPLLTAGAVEAIAAHGSPDLQARYLEKLVSGSWMGTMNLTEPQAGSDLSGMRSSAVRQDDGAYRIKGQKIFITYGEHDLTENIVHLVLARLPDAPPGTRGISLFLVPKFLPDGTRNDVYCGGIEQKLGIHASPTCTMIFGDGPGAIGWLVGEENRGLNCMFTMMNNARLAMGLQGVGVAERAYQQALGYARERHQGRTVRGAGPAAIIEHPDVKRMLLTMKSKIHAARGICYLTAAAIDRARLVTDADERRAAEERASLLTPVAKAYGSDIGCEVASLGVQIHGGTGFVEETGAAQHMRDARIAPIYEGTNGIQAIDLVMRKLSVSNGESVRYLIAEIATTAERLLGNRNADLAAIGERLKAACRDFNRVTVFLLKLVEEKANEDALAGATPYLTAFGHTLGLATLATIAEAAHNQIVEGFDQPQHKGRIALARFFSDQIATEVSGLVECIEMAGPSQQSAELALSSSEGLLT</sequence>
<evidence type="ECO:0000256" key="7">
    <source>
        <dbReference type="ARBA" id="ARBA00058683"/>
    </source>
</evidence>
<feature type="domain" description="Acyl-CoA oxidase/dehydrogenase middle" evidence="12">
    <location>
        <begin position="161"/>
        <end position="264"/>
    </location>
</feature>
<dbReference type="Gene3D" id="1.20.140.10">
    <property type="entry name" value="Butyryl-CoA Dehydrogenase, subunit A, domain 3"/>
    <property type="match status" value="1"/>
</dbReference>
<dbReference type="InterPro" id="IPR046373">
    <property type="entry name" value="Acyl-CoA_Oxase/DH_mid-dom_sf"/>
</dbReference>
<dbReference type="InterPro" id="IPR025878">
    <property type="entry name" value="Acyl-CoA_dh-like_C_dom"/>
</dbReference>
<evidence type="ECO:0000256" key="10">
    <source>
        <dbReference type="RuleBase" id="RU362125"/>
    </source>
</evidence>
<evidence type="ECO:0000313" key="16">
    <source>
        <dbReference type="Proteomes" id="UP001362311"/>
    </source>
</evidence>
<dbReference type="InterPro" id="IPR037069">
    <property type="entry name" value="AcylCoA_DH/ox_N_sf"/>
</dbReference>
<dbReference type="EMBL" id="JBBHKQ010000002">
    <property type="protein sequence ID" value="MEJ5902551.1"/>
    <property type="molecule type" value="Genomic_DNA"/>
</dbReference>
<dbReference type="InterPro" id="IPR052166">
    <property type="entry name" value="Diverse_Acyl-CoA_DH"/>
</dbReference>
<evidence type="ECO:0000256" key="9">
    <source>
        <dbReference type="ARBA" id="ARBA00069043"/>
    </source>
</evidence>
<dbReference type="Proteomes" id="UP001362311">
    <property type="component" value="Unassembled WGS sequence"/>
</dbReference>
<comment type="caution">
    <text evidence="15">The sequence shown here is derived from an EMBL/GenBank/DDBJ whole genome shotgun (WGS) entry which is preliminary data.</text>
</comment>
<dbReference type="Pfam" id="PF00441">
    <property type="entry name" value="Acyl-CoA_dh_1"/>
    <property type="match status" value="1"/>
</dbReference>
<evidence type="ECO:0000256" key="8">
    <source>
        <dbReference type="ARBA" id="ARBA00066694"/>
    </source>
</evidence>
<evidence type="ECO:0000259" key="13">
    <source>
        <dbReference type="Pfam" id="PF02771"/>
    </source>
</evidence>